<dbReference type="AlphaFoldDB" id="A0A8K0USI5"/>
<feature type="signal peptide" evidence="2">
    <location>
        <begin position="1"/>
        <end position="17"/>
    </location>
</feature>
<dbReference type="GO" id="GO:0031505">
    <property type="term" value="P:fungal-type cell wall organization"/>
    <property type="evidence" value="ECO:0007669"/>
    <property type="project" value="TreeGrafter"/>
</dbReference>
<dbReference type="OrthoDB" id="2432613at2759"/>
<comment type="caution">
    <text evidence="3">The sequence shown here is derived from an EMBL/GenBank/DDBJ whole genome shotgun (WGS) entry which is preliminary data.</text>
</comment>
<dbReference type="PANTHER" id="PTHR28154:SF1">
    <property type="entry name" value="CELL WALL SYNTHESIS PROTEIN KNH1-RELATED"/>
    <property type="match status" value="1"/>
</dbReference>
<evidence type="ECO:0000256" key="1">
    <source>
        <dbReference type="SAM" id="MobiDB-lite"/>
    </source>
</evidence>
<feature type="compositionally biased region" description="Polar residues" evidence="1">
    <location>
        <begin position="221"/>
        <end position="244"/>
    </location>
</feature>
<feature type="compositionally biased region" description="Low complexity" evidence="1">
    <location>
        <begin position="143"/>
        <end position="206"/>
    </location>
</feature>
<dbReference type="GO" id="GO:0005576">
    <property type="term" value="C:extracellular region"/>
    <property type="evidence" value="ECO:0007669"/>
    <property type="project" value="TreeGrafter"/>
</dbReference>
<sequence>MLAIVSLVLLVSQLVQATIYVTSPREGSSCTGGSRCSIQWLDNGVAPFLSDIGPCRVGLYNGQGRLVEQIDDVDVGATHAIVFVPDPNAGPNSDSYYINFTSLDPVGNPPQIYSQFSVLFTLDGMTGSLASPVPSDTVPPTPSFTSTIAIPTPSTSSSSTSIPTTTSVSSSTTPTTSSTSTSTSSPATTSSSTSSTSIELSSPTSTRSLTAGGTMTIPPSRISTISRASQTSTSTDTLNPTSASAGVLDGKPSKNALTIVSALSAVILFGSSIMF</sequence>
<evidence type="ECO:0000313" key="3">
    <source>
        <dbReference type="EMBL" id="KAH8101680.1"/>
    </source>
</evidence>
<gene>
    <name evidence="3" type="ORF">BXZ70DRAFT_1063742</name>
</gene>
<dbReference type="EMBL" id="JAEVFJ010000011">
    <property type="protein sequence ID" value="KAH8101680.1"/>
    <property type="molecule type" value="Genomic_DNA"/>
</dbReference>
<name>A0A8K0USI5_9AGAR</name>
<feature type="chain" id="PRO_5035463435" evidence="2">
    <location>
        <begin position="18"/>
        <end position="275"/>
    </location>
</feature>
<dbReference type="PANTHER" id="PTHR28154">
    <property type="entry name" value="CELL WALL SYNTHESIS PROTEIN KNH1-RELATED"/>
    <property type="match status" value="1"/>
</dbReference>
<feature type="region of interest" description="Disordered" evidence="1">
    <location>
        <begin position="131"/>
        <end position="246"/>
    </location>
</feature>
<accession>A0A8K0USI5</accession>
<dbReference type="InterPro" id="IPR045328">
    <property type="entry name" value="Kre9/Knh1"/>
</dbReference>
<keyword evidence="4" id="KW-1185">Reference proteome</keyword>
<reference evidence="3" key="1">
    <citation type="journal article" date="2021" name="New Phytol.">
        <title>Evolutionary innovations through gain and loss of genes in the ectomycorrhizal Boletales.</title>
        <authorList>
            <person name="Wu G."/>
            <person name="Miyauchi S."/>
            <person name="Morin E."/>
            <person name="Kuo A."/>
            <person name="Drula E."/>
            <person name="Varga T."/>
            <person name="Kohler A."/>
            <person name="Feng B."/>
            <person name="Cao Y."/>
            <person name="Lipzen A."/>
            <person name="Daum C."/>
            <person name="Hundley H."/>
            <person name="Pangilinan J."/>
            <person name="Johnson J."/>
            <person name="Barry K."/>
            <person name="LaButti K."/>
            <person name="Ng V."/>
            <person name="Ahrendt S."/>
            <person name="Min B."/>
            <person name="Choi I.G."/>
            <person name="Park H."/>
            <person name="Plett J.M."/>
            <person name="Magnuson J."/>
            <person name="Spatafora J.W."/>
            <person name="Nagy L.G."/>
            <person name="Henrissat B."/>
            <person name="Grigoriev I.V."/>
            <person name="Yang Z.L."/>
            <person name="Xu J."/>
            <person name="Martin F.M."/>
        </authorList>
    </citation>
    <scope>NUCLEOTIDE SEQUENCE</scope>
    <source>
        <strain evidence="3">KKN 215</strain>
    </source>
</reference>
<proteinExistence type="predicted"/>
<dbReference type="GO" id="GO:0042546">
    <property type="term" value="P:cell wall biogenesis"/>
    <property type="evidence" value="ECO:0007669"/>
    <property type="project" value="InterPro"/>
</dbReference>
<dbReference type="Proteomes" id="UP000813824">
    <property type="component" value="Unassembled WGS sequence"/>
</dbReference>
<dbReference type="GO" id="GO:0006078">
    <property type="term" value="P:(1-&gt;6)-beta-D-glucan biosynthetic process"/>
    <property type="evidence" value="ECO:0007669"/>
    <property type="project" value="InterPro"/>
</dbReference>
<protein>
    <submittedName>
        <fullName evidence="3">Uncharacterized protein</fullName>
    </submittedName>
</protein>
<organism evidence="3 4">
    <name type="scientific">Cristinia sonorae</name>
    <dbReference type="NCBI Taxonomy" id="1940300"/>
    <lineage>
        <taxon>Eukaryota</taxon>
        <taxon>Fungi</taxon>
        <taxon>Dikarya</taxon>
        <taxon>Basidiomycota</taxon>
        <taxon>Agaricomycotina</taxon>
        <taxon>Agaricomycetes</taxon>
        <taxon>Agaricomycetidae</taxon>
        <taxon>Agaricales</taxon>
        <taxon>Pleurotineae</taxon>
        <taxon>Stephanosporaceae</taxon>
        <taxon>Cristinia</taxon>
    </lineage>
</organism>
<keyword evidence="2" id="KW-0732">Signal</keyword>
<evidence type="ECO:0000256" key="2">
    <source>
        <dbReference type="SAM" id="SignalP"/>
    </source>
</evidence>
<evidence type="ECO:0000313" key="4">
    <source>
        <dbReference type="Proteomes" id="UP000813824"/>
    </source>
</evidence>